<feature type="compositionally biased region" description="Basic and acidic residues" evidence="1">
    <location>
        <begin position="309"/>
        <end position="322"/>
    </location>
</feature>
<evidence type="ECO:0000313" key="3">
    <source>
        <dbReference type="Proteomes" id="UP000464787"/>
    </source>
</evidence>
<dbReference type="Proteomes" id="UP000464787">
    <property type="component" value="Chromosome"/>
</dbReference>
<protein>
    <submittedName>
        <fullName evidence="2">Uncharacterized protein</fullName>
    </submittedName>
</protein>
<reference evidence="2 3" key="1">
    <citation type="submission" date="2020-01" db="EMBL/GenBank/DDBJ databases">
        <title>Genome sequencing of strain KACC 21265.</title>
        <authorList>
            <person name="Heo J."/>
            <person name="Kim S.-J."/>
            <person name="Kim J.-S."/>
            <person name="Hong S.-B."/>
            <person name="Kwon S.-W."/>
        </authorList>
    </citation>
    <scope>NUCLEOTIDE SEQUENCE [LARGE SCALE GENOMIC DNA]</scope>
    <source>
        <strain evidence="2 3">KACC 21265</strain>
    </source>
</reference>
<evidence type="ECO:0000313" key="2">
    <source>
        <dbReference type="EMBL" id="QHI99299.1"/>
    </source>
</evidence>
<feature type="region of interest" description="Disordered" evidence="1">
    <location>
        <begin position="1"/>
        <end position="57"/>
    </location>
</feature>
<sequence>MYFPATHSTSSTRSDLGASVGDAGQRTDDPASDAPVQARHEPGPLGELSARTPSPLPAASQAQALSHALLQYDDDISSVLAVKMPRISALGSLAEARVVVHAAVAAILGCQLWQRGRCLRQLSAGVAAMPLASHEVEQLQAIVAAAEDASLDFFGPVPADKGFAAFETLLAASADLPQAGLRRLYRALAGALYRSVLGHRDDSVAPDPRVTQMFRDLLGRIQSWPPQDSRHVLEDLLLAMRILPPRAQESIFVAALSAVDRMEPQWRAQGLACLAEGILTYGDISPLEKAVHSELATYPPIEQRGATRAAERKRRELEAGWR</sequence>
<proteinExistence type="predicted"/>
<dbReference type="EMBL" id="CP047650">
    <property type="protein sequence ID" value="QHI99299.1"/>
    <property type="molecule type" value="Genomic_DNA"/>
</dbReference>
<accession>A0A857J8B8</accession>
<dbReference type="AlphaFoldDB" id="A0A857J8B8"/>
<gene>
    <name evidence="2" type="ORF">GT347_15740</name>
</gene>
<organism evidence="2 3">
    <name type="scientific">Xylophilus rhododendri</name>
    <dbReference type="NCBI Taxonomy" id="2697032"/>
    <lineage>
        <taxon>Bacteria</taxon>
        <taxon>Pseudomonadati</taxon>
        <taxon>Pseudomonadota</taxon>
        <taxon>Betaproteobacteria</taxon>
        <taxon>Burkholderiales</taxon>
        <taxon>Xylophilus</taxon>
    </lineage>
</organism>
<keyword evidence="3" id="KW-1185">Reference proteome</keyword>
<evidence type="ECO:0000256" key="1">
    <source>
        <dbReference type="SAM" id="MobiDB-lite"/>
    </source>
</evidence>
<dbReference type="KEGG" id="xyk:GT347_15740"/>
<feature type="region of interest" description="Disordered" evidence="1">
    <location>
        <begin position="303"/>
        <end position="322"/>
    </location>
</feature>
<name>A0A857J8B8_9BURK</name>
<feature type="compositionally biased region" description="Polar residues" evidence="1">
    <location>
        <begin position="1"/>
        <end position="14"/>
    </location>
</feature>
<dbReference type="RefSeq" id="WP_160553091.1">
    <property type="nucleotide sequence ID" value="NZ_CP047650.1"/>
</dbReference>